<evidence type="ECO:0000313" key="4">
    <source>
        <dbReference type="Proteomes" id="UP000199076"/>
    </source>
</evidence>
<reference evidence="4" key="1">
    <citation type="submission" date="2016-10" db="EMBL/GenBank/DDBJ databases">
        <authorList>
            <person name="Varghese N."/>
            <person name="Submissions S."/>
        </authorList>
    </citation>
    <scope>NUCLEOTIDE SEQUENCE [LARGE SCALE GENOMIC DNA]</scope>
    <source>
        <strain evidence="4">IBRC-M 10760</strain>
    </source>
</reference>
<dbReference type="RefSeq" id="WP_092694635.1">
    <property type="nucleotide sequence ID" value="NZ_FNBK01000016.1"/>
</dbReference>
<keyword evidence="4" id="KW-1185">Reference proteome</keyword>
<dbReference type="Pfam" id="PF06114">
    <property type="entry name" value="Peptidase_M78"/>
    <property type="match status" value="1"/>
</dbReference>
<dbReference type="EMBL" id="FNBK01000016">
    <property type="protein sequence ID" value="SDG14083.1"/>
    <property type="molecule type" value="Genomic_DNA"/>
</dbReference>
<organism evidence="3 4">
    <name type="scientific">Halorientalis regularis</name>
    <dbReference type="NCBI Taxonomy" id="660518"/>
    <lineage>
        <taxon>Archaea</taxon>
        <taxon>Methanobacteriati</taxon>
        <taxon>Methanobacteriota</taxon>
        <taxon>Stenosarchaea group</taxon>
        <taxon>Halobacteria</taxon>
        <taxon>Halobacteriales</taxon>
        <taxon>Haloarculaceae</taxon>
        <taxon>Halorientalis</taxon>
    </lineage>
</organism>
<dbReference type="Proteomes" id="UP000199076">
    <property type="component" value="Unassembled WGS sequence"/>
</dbReference>
<evidence type="ECO:0000259" key="2">
    <source>
        <dbReference type="Pfam" id="PF06114"/>
    </source>
</evidence>
<dbReference type="AlphaFoldDB" id="A0A1G7RTJ1"/>
<proteinExistence type="predicted"/>
<sequence length="320" mass="36247">MSTTHSEQTDETNQQEPNVAFDESDSRADDMRERLDSWVEDLANLTDEALASEQFQEWLDVQSKFHDYSHRNTLLIKLQCPEATKVAGYWTWQNEFDRHVTEGESAIWIWAPIITNRCPKCENAPSYHDNIDCDYDETDPDNWPEGLVGFKPTSVFDVSQTEGEPLPELDAEAHGDPDGLVEALIDAGEELGFEVDIVAPDQWEHGSSKGICKRRSPVTMHPIIEVRERNNSADLARTLIHEIAHAILHFEPDEDEEEAKIEVEAEAVAYVVCRHFGLDAANSRFYLAAWDGDAPETVHDRLSRISNTAQEVIETVEPTD</sequence>
<gene>
    <name evidence="3" type="ORF">SAMN05216218_11626</name>
</gene>
<feature type="domain" description="IrrE N-terminal-like" evidence="2">
    <location>
        <begin position="214"/>
        <end position="271"/>
    </location>
</feature>
<name>A0A1G7RTJ1_9EURY</name>
<dbReference type="STRING" id="660518.SAMN05216218_11626"/>
<accession>A0A1G7RTJ1</accession>
<protein>
    <recommendedName>
        <fullName evidence="2">IrrE N-terminal-like domain-containing protein</fullName>
    </recommendedName>
</protein>
<dbReference type="OrthoDB" id="336062at2157"/>
<feature type="region of interest" description="Disordered" evidence="1">
    <location>
        <begin position="1"/>
        <end position="30"/>
    </location>
</feature>
<dbReference type="InterPro" id="IPR010359">
    <property type="entry name" value="IrrE_HExxH"/>
</dbReference>
<evidence type="ECO:0000256" key="1">
    <source>
        <dbReference type="SAM" id="MobiDB-lite"/>
    </source>
</evidence>
<feature type="compositionally biased region" description="Polar residues" evidence="1">
    <location>
        <begin position="1"/>
        <end position="17"/>
    </location>
</feature>
<evidence type="ECO:0000313" key="3">
    <source>
        <dbReference type="EMBL" id="SDG14083.1"/>
    </source>
</evidence>